<dbReference type="AlphaFoldDB" id="A0A0R2CLZ6"/>
<comment type="cofactor">
    <cofactor evidence="2">
        <name>thiamine diphosphate</name>
        <dbReference type="ChEBI" id="CHEBI:58937"/>
    </cofactor>
</comment>
<keyword evidence="7" id="KW-0210">Decarboxylase</keyword>
<comment type="function">
    <text evidence="3">Decarboxylates branched-chain and aromatic alpha-keto acids to aldehydes.</text>
</comment>
<dbReference type="PATRIC" id="fig|1423729.3.peg.280"/>
<comment type="cofactor">
    <cofactor evidence="1">
        <name>a metal cation</name>
        <dbReference type="ChEBI" id="CHEBI:25213"/>
    </cofactor>
</comment>
<proteinExistence type="inferred from homology"/>
<evidence type="ECO:0000256" key="5">
    <source>
        <dbReference type="ARBA" id="ARBA00020054"/>
    </source>
</evidence>
<dbReference type="SUPFAM" id="SSF52518">
    <property type="entry name" value="Thiamin diphosphate-binding fold (THDP-binding)"/>
    <property type="match status" value="2"/>
</dbReference>
<dbReference type="GO" id="GO:0000949">
    <property type="term" value="P:aromatic amino acid family catabolic process to alcohol via Ehrlich pathway"/>
    <property type="evidence" value="ECO:0007669"/>
    <property type="project" value="TreeGrafter"/>
</dbReference>
<dbReference type="InterPro" id="IPR012110">
    <property type="entry name" value="PDC/IPDC-like"/>
</dbReference>
<feature type="domain" description="Thiamine pyrophosphate enzyme N-terminal TPP-binding" evidence="15">
    <location>
        <begin position="4"/>
        <end position="95"/>
    </location>
</feature>
<evidence type="ECO:0000259" key="14">
    <source>
        <dbReference type="Pfam" id="PF02775"/>
    </source>
</evidence>
<evidence type="ECO:0000256" key="1">
    <source>
        <dbReference type="ARBA" id="ARBA00001920"/>
    </source>
</evidence>
<dbReference type="GO" id="GO:0000287">
    <property type="term" value="F:magnesium ion binding"/>
    <property type="evidence" value="ECO:0007669"/>
    <property type="project" value="InterPro"/>
</dbReference>
<dbReference type="CDD" id="cd07038">
    <property type="entry name" value="TPP_PYR_PDC_IPDC_like"/>
    <property type="match status" value="1"/>
</dbReference>
<evidence type="ECO:0000256" key="3">
    <source>
        <dbReference type="ARBA" id="ARBA00002938"/>
    </source>
</evidence>
<feature type="binding site" evidence="11">
    <location>
        <position position="446"/>
    </location>
    <ligand>
        <name>Mg(2+)</name>
        <dbReference type="ChEBI" id="CHEBI:18420"/>
    </ligand>
</feature>
<evidence type="ECO:0000313" key="16">
    <source>
        <dbReference type="EMBL" id="KRM92098.1"/>
    </source>
</evidence>
<dbReference type="Pfam" id="PF02775">
    <property type="entry name" value="TPP_enzyme_C"/>
    <property type="match status" value="1"/>
</dbReference>
<dbReference type="GO" id="GO:0005829">
    <property type="term" value="C:cytosol"/>
    <property type="evidence" value="ECO:0007669"/>
    <property type="project" value="TreeGrafter"/>
</dbReference>
<keyword evidence="10" id="KW-0456">Lyase</keyword>
<evidence type="ECO:0000313" key="17">
    <source>
        <dbReference type="Proteomes" id="UP000051131"/>
    </source>
</evidence>
<dbReference type="InterPro" id="IPR012000">
    <property type="entry name" value="Thiamin_PyroP_enz_cen_dom"/>
</dbReference>
<keyword evidence="6 11" id="KW-0479">Metal-binding</keyword>
<evidence type="ECO:0000256" key="11">
    <source>
        <dbReference type="PIRSR" id="PIRSR036565-2"/>
    </source>
</evidence>
<comment type="caution">
    <text evidence="16">The sequence shown here is derived from an EMBL/GenBank/DDBJ whole genome shotgun (WGS) entry which is preliminary data.</text>
</comment>
<evidence type="ECO:0000256" key="7">
    <source>
        <dbReference type="ARBA" id="ARBA00022793"/>
    </source>
</evidence>
<dbReference type="InterPro" id="IPR047214">
    <property type="entry name" value="TPP_PDC_IPDC"/>
</dbReference>
<dbReference type="PIRSF" id="PIRSF036565">
    <property type="entry name" value="Pyruvt_ip_decrb"/>
    <property type="match status" value="1"/>
</dbReference>
<dbReference type="SUPFAM" id="SSF52467">
    <property type="entry name" value="DHS-like NAD/FAD-binding domain"/>
    <property type="match status" value="1"/>
</dbReference>
<dbReference type="Pfam" id="PF02776">
    <property type="entry name" value="TPP_enzyme_N"/>
    <property type="match status" value="1"/>
</dbReference>
<dbReference type="InterPro" id="IPR011766">
    <property type="entry name" value="TPP_enzyme_TPP-bd"/>
</dbReference>
<dbReference type="InterPro" id="IPR012001">
    <property type="entry name" value="Thiamin_PyroP_enz_TPP-bd_dom"/>
</dbReference>
<dbReference type="Gene3D" id="3.40.50.970">
    <property type="match status" value="2"/>
</dbReference>
<dbReference type="STRING" id="1423729.FC80_GL000279"/>
<feature type="domain" description="Thiamine pyrophosphate enzyme central" evidence="13">
    <location>
        <begin position="185"/>
        <end position="297"/>
    </location>
</feature>
<evidence type="ECO:0000256" key="8">
    <source>
        <dbReference type="ARBA" id="ARBA00022842"/>
    </source>
</evidence>
<comment type="cofactor">
    <cofactor evidence="11">
        <name>Mg(2+)</name>
        <dbReference type="ChEBI" id="CHEBI:18420"/>
    </cofactor>
    <text evidence="11">Binds 1 Mg(2+) per subunit.</text>
</comment>
<reference evidence="16 17" key="1">
    <citation type="journal article" date="2015" name="Genome Announc.">
        <title>Expanding the biotechnology potential of lactobacilli through comparative genomics of 213 strains and associated genera.</title>
        <authorList>
            <person name="Sun Z."/>
            <person name="Harris H.M."/>
            <person name="McCann A."/>
            <person name="Guo C."/>
            <person name="Argimon S."/>
            <person name="Zhang W."/>
            <person name="Yang X."/>
            <person name="Jeffery I.B."/>
            <person name="Cooney J.C."/>
            <person name="Kagawa T.F."/>
            <person name="Liu W."/>
            <person name="Song Y."/>
            <person name="Salvetti E."/>
            <person name="Wrobel A."/>
            <person name="Rasinkangas P."/>
            <person name="Parkhill J."/>
            <person name="Rea M.C."/>
            <person name="O'Sullivan O."/>
            <person name="Ritari J."/>
            <person name="Douillard F.P."/>
            <person name="Paul Ross R."/>
            <person name="Yang R."/>
            <person name="Briner A.E."/>
            <person name="Felis G.E."/>
            <person name="de Vos W.M."/>
            <person name="Barrangou R."/>
            <person name="Klaenhammer T.R."/>
            <person name="Caufield P.W."/>
            <person name="Cui Y."/>
            <person name="Zhang H."/>
            <person name="O'Toole P.W."/>
        </authorList>
    </citation>
    <scope>NUCLEOTIDE SEQUENCE [LARGE SCALE GENOMIC DNA]</scope>
    <source>
        <strain evidence="16 17">DSM 21116</strain>
    </source>
</reference>
<keyword evidence="8 11" id="KW-0460">Magnesium</keyword>
<dbReference type="PANTHER" id="PTHR43452">
    <property type="entry name" value="PYRUVATE DECARBOXYLASE"/>
    <property type="match status" value="1"/>
</dbReference>
<dbReference type="Pfam" id="PF00205">
    <property type="entry name" value="TPP_enzyme_M"/>
    <property type="match status" value="1"/>
</dbReference>
<protein>
    <recommendedName>
        <fullName evidence="5">Alpha-keto-acid decarboxylase</fullName>
    </recommendedName>
</protein>
<dbReference type="FunFam" id="3.40.50.970:FF:000019">
    <property type="entry name" value="Pyruvate decarboxylase isozyme"/>
    <property type="match status" value="1"/>
</dbReference>
<dbReference type="GO" id="GO:0030976">
    <property type="term" value="F:thiamine pyrophosphate binding"/>
    <property type="evidence" value="ECO:0007669"/>
    <property type="project" value="InterPro"/>
</dbReference>
<organism evidence="16 17">
    <name type="scientific">Liquorilactobacillus cacaonum DSM 21116</name>
    <dbReference type="NCBI Taxonomy" id="1423729"/>
    <lineage>
        <taxon>Bacteria</taxon>
        <taxon>Bacillati</taxon>
        <taxon>Bacillota</taxon>
        <taxon>Bacilli</taxon>
        <taxon>Lactobacillales</taxon>
        <taxon>Lactobacillaceae</taxon>
        <taxon>Liquorilactobacillus</taxon>
    </lineage>
</organism>
<sequence length="535" mass="58995">MGAPEIFGVPGDYNLQFLDHITHSSDMRWVGNANELNAAYMADGYARQKGFAAFVTTFGVGELSAVNGLGGSMAEHVPVLEIVGSPTTTVQNNHKLVHHTFGDGNFLRFEEAHRALGYEIAHLTAENAINEINRIAQYIFTTKKPAYINLPTDLVNIPVNIELKSDIHKLFEVDEKNNSDFEQYLVEKLEKANKLVVIAGHEAARFNLGSQIENFVKTNNIPLSVLGLGKGAVDETITQFIGTYNGELSDETTNKIVDQADTILLVGVKLTDSVTGAFTQSFGPSKTIALNYNEAVIFGTKYQGDYDFKQSLDYLATNKLSDSNTVAKLENHSKVTPTSANLTQKFYDEALEQFISSSDTFVAEQGTSFFGLSSNLLPKNAHFIGQPLWGSIGYSFPAMLGSQIANPESRNILSVGEGSLHLTIQEFGMAFREKLNPIIFIIDNSGYTVERIIHGMTEPYNDVPKLEYKLIPAAFGATEDQYLFQKVTTEEELAATMELARKTKDKMIVVQVIMGAKDAPETLVKMGQLFEKQNH</sequence>
<dbReference type="InterPro" id="IPR029061">
    <property type="entry name" value="THDP-binding"/>
</dbReference>
<feature type="domain" description="Thiamine pyrophosphate enzyme TPP-binding" evidence="14">
    <location>
        <begin position="379"/>
        <end position="511"/>
    </location>
</feature>
<accession>A0A0R2CLZ6</accession>
<dbReference type="InterPro" id="IPR029035">
    <property type="entry name" value="DHS-like_NAD/FAD-binding_dom"/>
</dbReference>
<evidence type="ECO:0000259" key="15">
    <source>
        <dbReference type="Pfam" id="PF02776"/>
    </source>
</evidence>
<dbReference type="InterPro" id="IPR047213">
    <property type="entry name" value="TPP_PYR_PDC_IPDC-like"/>
</dbReference>
<evidence type="ECO:0000256" key="12">
    <source>
        <dbReference type="RuleBase" id="RU362132"/>
    </source>
</evidence>
<dbReference type="Gene3D" id="3.40.50.1220">
    <property type="entry name" value="TPP-binding domain"/>
    <property type="match status" value="1"/>
</dbReference>
<dbReference type="CDD" id="cd02005">
    <property type="entry name" value="TPP_PDC_IPDC"/>
    <property type="match status" value="1"/>
</dbReference>
<evidence type="ECO:0000256" key="2">
    <source>
        <dbReference type="ARBA" id="ARBA00001964"/>
    </source>
</evidence>
<evidence type="ECO:0000256" key="10">
    <source>
        <dbReference type="ARBA" id="ARBA00023239"/>
    </source>
</evidence>
<dbReference type="GO" id="GO:0004737">
    <property type="term" value="F:pyruvate decarboxylase activity"/>
    <property type="evidence" value="ECO:0007669"/>
    <property type="project" value="TreeGrafter"/>
</dbReference>
<dbReference type="EMBL" id="AYZE01000008">
    <property type="protein sequence ID" value="KRM92098.1"/>
    <property type="molecule type" value="Genomic_DNA"/>
</dbReference>
<comment type="similarity">
    <text evidence="4 12">Belongs to the TPP enzyme family.</text>
</comment>
<dbReference type="Proteomes" id="UP000051131">
    <property type="component" value="Unassembled WGS sequence"/>
</dbReference>
<keyword evidence="17" id="KW-1185">Reference proteome</keyword>
<evidence type="ECO:0000256" key="6">
    <source>
        <dbReference type="ARBA" id="ARBA00022723"/>
    </source>
</evidence>
<gene>
    <name evidence="16" type="ORF">FC80_GL000279</name>
</gene>
<evidence type="ECO:0000256" key="9">
    <source>
        <dbReference type="ARBA" id="ARBA00023052"/>
    </source>
</evidence>
<dbReference type="FunFam" id="3.40.50.970:FF:000024">
    <property type="entry name" value="Pyruvate decarboxylase isozyme"/>
    <property type="match status" value="1"/>
</dbReference>
<evidence type="ECO:0000256" key="4">
    <source>
        <dbReference type="ARBA" id="ARBA00007812"/>
    </source>
</evidence>
<feature type="binding site" evidence="11">
    <location>
        <position position="444"/>
    </location>
    <ligand>
        <name>Mg(2+)</name>
        <dbReference type="ChEBI" id="CHEBI:18420"/>
    </ligand>
</feature>
<evidence type="ECO:0000259" key="13">
    <source>
        <dbReference type="Pfam" id="PF00205"/>
    </source>
</evidence>
<keyword evidence="9 12" id="KW-0786">Thiamine pyrophosphate</keyword>
<name>A0A0R2CLZ6_9LACO</name>
<dbReference type="PANTHER" id="PTHR43452:SF30">
    <property type="entry name" value="PYRUVATE DECARBOXYLASE ISOZYME 1-RELATED"/>
    <property type="match status" value="1"/>
</dbReference>